<dbReference type="SUPFAM" id="SSF47384">
    <property type="entry name" value="Homodimeric domain of signal transducing histidine kinase"/>
    <property type="match status" value="1"/>
</dbReference>
<dbReference type="SUPFAM" id="SSF55874">
    <property type="entry name" value="ATPase domain of HSP90 chaperone/DNA topoisomerase II/histidine kinase"/>
    <property type="match status" value="1"/>
</dbReference>
<evidence type="ECO:0000256" key="3">
    <source>
        <dbReference type="ARBA" id="ARBA00022553"/>
    </source>
</evidence>
<dbReference type="EMBL" id="SLVV01000011">
    <property type="protein sequence ID" value="TCN22216.1"/>
    <property type="molecule type" value="Genomic_DNA"/>
</dbReference>
<feature type="transmembrane region" description="Helical" evidence="9">
    <location>
        <begin position="54"/>
        <end position="73"/>
    </location>
</feature>
<evidence type="ECO:0000256" key="5">
    <source>
        <dbReference type="ARBA" id="ARBA00022741"/>
    </source>
</evidence>
<dbReference type="Gene3D" id="1.10.287.130">
    <property type="match status" value="1"/>
</dbReference>
<evidence type="ECO:0000313" key="11">
    <source>
        <dbReference type="EMBL" id="TCN22216.1"/>
    </source>
</evidence>
<keyword evidence="9" id="KW-0472">Membrane</keyword>
<dbReference type="PANTHER" id="PTHR43065">
    <property type="entry name" value="SENSOR HISTIDINE KINASE"/>
    <property type="match status" value="1"/>
</dbReference>
<feature type="transmembrane region" description="Helical" evidence="9">
    <location>
        <begin position="20"/>
        <end position="39"/>
    </location>
</feature>
<keyword evidence="9" id="KW-0812">Transmembrane</keyword>
<keyword evidence="3" id="KW-0597">Phosphoprotein</keyword>
<keyword evidence="9" id="KW-1133">Transmembrane helix</keyword>
<dbReference type="InterPro" id="IPR048436">
    <property type="entry name" value="MASE12"/>
</dbReference>
<dbReference type="SMART" id="SM00387">
    <property type="entry name" value="HATPase_c"/>
    <property type="match status" value="1"/>
</dbReference>
<evidence type="ECO:0000256" key="1">
    <source>
        <dbReference type="ARBA" id="ARBA00000085"/>
    </source>
</evidence>
<dbReference type="Pfam" id="PF20971">
    <property type="entry name" value="MASE12"/>
    <property type="match status" value="1"/>
</dbReference>
<dbReference type="Proteomes" id="UP000295689">
    <property type="component" value="Unassembled WGS sequence"/>
</dbReference>
<dbReference type="Gene3D" id="3.30.565.10">
    <property type="entry name" value="Histidine kinase-like ATPase, C-terminal domain"/>
    <property type="match status" value="1"/>
</dbReference>
<dbReference type="CDD" id="cd00075">
    <property type="entry name" value="HATPase"/>
    <property type="match status" value="1"/>
</dbReference>
<feature type="domain" description="Histidine kinase" evidence="10">
    <location>
        <begin position="205"/>
        <end position="409"/>
    </location>
</feature>
<feature type="transmembrane region" description="Helical" evidence="9">
    <location>
        <begin position="85"/>
        <end position="103"/>
    </location>
</feature>
<evidence type="ECO:0000256" key="2">
    <source>
        <dbReference type="ARBA" id="ARBA00012438"/>
    </source>
</evidence>
<dbReference type="InterPro" id="IPR005467">
    <property type="entry name" value="His_kinase_dom"/>
</dbReference>
<dbReference type="InterPro" id="IPR003594">
    <property type="entry name" value="HATPase_dom"/>
</dbReference>
<proteinExistence type="predicted"/>
<dbReference type="CDD" id="cd00082">
    <property type="entry name" value="HisKA"/>
    <property type="match status" value="1"/>
</dbReference>
<keyword evidence="5" id="KW-0547">Nucleotide-binding</keyword>
<protein>
    <recommendedName>
        <fullName evidence="2">histidine kinase</fullName>
        <ecNumber evidence="2">2.7.13.3</ecNumber>
    </recommendedName>
</protein>
<keyword evidence="4" id="KW-0808">Transferase</keyword>
<dbReference type="GO" id="GO:0005524">
    <property type="term" value="F:ATP binding"/>
    <property type="evidence" value="ECO:0007669"/>
    <property type="project" value="UniProtKB-KW"/>
</dbReference>
<evidence type="ECO:0000313" key="12">
    <source>
        <dbReference type="Proteomes" id="UP000295689"/>
    </source>
</evidence>
<accession>A0A4R2B6L7</accession>
<comment type="catalytic activity">
    <reaction evidence="1">
        <text>ATP + protein L-histidine = ADP + protein N-phospho-L-histidine.</text>
        <dbReference type="EC" id="2.7.13.3"/>
    </reaction>
</comment>
<comment type="caution">
    <text evidence="11">The sequence shown here is derived from an EMBL/GenBank/DDBJ whole genome shotgun (WGS) entry which is preliminary data.</text>
</comment>
<dbReference type="InterPro" id="IPR036097">
    <property type="entry name" value="HisK_dim/P_sf"/>
</dbReference>
<dbReference type="AlphaFoldDB" id="A0A4R2B6L7"/>
<dbReference type="Pfam" id="PF02518">
    <property type="entry name" value="HATPase_c"/>
    <property type="match status" value="1"/>
</dbReference>
<evidence type="ECO:0000256" key="7">
    <source>
        <dbReference type="ARBA" id="ARBA00022840"/>
    </source>
</evidence>
<dbReference type="SMART" id="SM00388">
    <property type="entry name" value="HisKA"/>
    <property type="match status" value="1"/>
</dbReference>
<feature type="transmembrane region" description="Helical" evidence="9">
    <location>
        <begin position="155"/>
        <end position="173"/>
    </location>
</feature>
<dbReference type="Pfam" id="PF00512">
    <property type="entry name" value="HisKA"/>
    <property type="match status" value="1"/>
</dbReference>
<sequence>MIDHTRVEALKIEEIKATKLYLYLFYFMYFGYDFIYYYVLPLFIERKMGVPDEGLGYFPYLFHLLLLLVAYYFTKKGNPFSIKYIYFFSFLVLDFINSILRYWGTSNEFKTGNIVEILIVLFAPLFVNKGYFWLVSIGMILKYIVYGLLFKSPSLILPVVLLLFFSIVGYILLTRFNSYINGMIKAYENSRQKENLAVIGQMAASIAHEIRNPLSALKGFTQLQQEKDMSKDNFYPIMLNEIDRINMIVSDLLIIGKPNGSTRNKAEIGNIIHYVVSIIKPQAVRQGVEIHIQKDRDLPPILCDENQLKQVFINLLKNAVEAMPDGGNIYLIVQAAKDSLVVSIKDEGVGIPSDKIEKLGEPFYTTKENGTGLGFMVTKKIIEEHGGKIGVQSVKNKGTTVDVSLPAGPIVGSNNI</sequence>
<name>A0A4R2B6L7_9BACI</name>
<keyword evidence="6 11" id="KW-0418">Kinase</keyword>
<dbReference type="PANTHER" id="PTHR43065:SF34">
    <property type="entry name" value="SPORULATION KINASE A"/>
    <property type="match status" value="1"/>
</dbReference>
<keyword evidence="8" id="KW-0902">Two-component regulatory system</keyword>
<gene>
    <name evidence="11" type="ORF">EV146_11153</name>
</gene>
<dbReference type="InterPro" id="IPR003661">
    <property type="entry name" value="HisK_dim/P_dom"/>
</dbReference>
<dbReference type="PROSITE" id="PS50109">
    <property type="entry name" value="HIS_KIN"/>
    <property type="match status" value="1"/>
</dbReference>
<dbReference type="InterPro" id="IPR036890">
    <property type="entry name" value="HATPase_C_sf"/>
</dbReference>
<dbReference type="EC" id="2.7.13.3" evidence="2"/>
<evidence type="ECO:0000256" key="4">
    <source>
        <dbReference type="ARBA" id="ARBA00022679"/>
    </source>
</evidence>
<organism evidence="11 12">
    <name type="scientific">Mesobacillus foraminis</name>
    <dbReference type="NCBI Taxonomy" id="279826"/>
    <lineage>
        <taxon>Bacteria</taxon>
        <taxon>Bacillati</taxon>
        <taxon>Bacillota</taxon>
        <taxon>Bacilli</taxon>
        <taxon>Bacillales</taxon>
        <taxon>Bacillaceae</taxon>
        <taxon>Mesobacillus</taxon>
    </lineage>
</organism>
<evidence type="ECO:0000256" key="8">
    <source>
        <dbReference type="ARBA" id="ARBA00023012"/>
    </source>
</evidence>
<reference evidence="11 12" key="1">
    <citation type="journal article" date="2015" name="Stand. Genomic Sci.">
        <title>Genomic Encyclopedia of Bacterial and Archaeal Type Strains, Phase III: the genomes of soil and plant-associated and newly described type strains.</title>
        <authorList>
            <person name="Whitman W.B."/>
            <person name="Woyke T."/>
            <person name="Klenk H.P."/>
            <person name="Zhou Y."/>
            <person name="Lilburn T.G."/>
            <person name="Beck B.J."/>
            <person name="De Vos P."/>
            <person name="Vandamme P."/>
            <person name="Eisen J.A."/>
            <person name="Garrity G."/>
            <person name="Hugenholtz P."/>
            <person name="Kyrpides N.C."/>
        </authorList>
    </citation>
    <scope>NUCLEOTIDE SEQUENCE [LARGE SCALE GENOMIC DNA]</scope>
    <source>
        <strain evidence="11 12">CV53</strain>
    </source>
</reference>
<dbReference type="GO" id="GO:0000155">
    <property type="term" value="F:phosphorelay sensor kinase activity"/>
    <property type="evidence" value="ECO:0007669"/>
    <property type="project" value="InterPro"/>
</dbReference>
<evidence type="ECO:0000256" key="9">
    <source>
        <dbReference type="SAM" id="Phobius"/>
    </source>
</evidence>
<keyword evidence="7" id="KW-0067">ATP-binding</keyword>
<dbReference type="PRINTS" id="PR00344">
    <property type="entry name" value="BCTRLSENSOR"/>
</dbReference>
<evidence type="ECO:0000256" key="6">
    <source>
        <dbReference type="ARBA" id="ARBA00022777"/>
    </source>
</evidence>
<evidence type="ECO:0000259" key="10">
    <source>
        <dbReference type="PROSITE" id="PS50109"/>
    </source>
</evidence>
<keyword evidence="12" id="KW-1185">Reference proteome</keyword>
<dbReference type="RefSeq" id="WP_158287151.1">
    <property type="nucleotide sequence ID" value="NZ_JABUHM010000013.1"/>
</dbReference>
<dbReference type="InterPro" id="IPR004358">
    <property type="entry name" value="Sig_transdc_His_kin-like_C"/>
</dbReference>